<reference evidence="5" key="1">
    <citation type="submission" date="2017-06" db="EMBL/GenBank/DDBJ databases">
        <authorList>
            <person name="Varghese N."/>
            <person name="Submissions S."/>
        </authorList>
    </citation>
    <scope>NUCLEOTIDE SEQUENCE [LARGE SCALE GENOMIC DNA]</scope>
    <source>
        <strain evidence="5">DSM 26170</strain>
    </source>
</reference>
<dbReference type="InterPro" id="IPR007712">
    <property type="entry name" value="RelE/ParE_toxin"/>
</dbReference>
<dbReference type="InterPro" id="IPR051803">
    <property type="entry name" value="TA_system_RelE-like_toxin"/>
</dbReference>
<reference evidence="3" key="2">
    <citation type="submission" date="2017-06" db="EMBL/GenBank/DDBJ databases">
        <authorList>
            <person name="Kim H.J."/>
            <person name="Triplett B.A."/>
        </authorList>
    </citation>
    <scope>NUCLEOTIDE SEQUENCE [LARGE SCALE GENOMIC DNA]</scope>
    <source>
        <strain evidence="3">DSM 26170</strain>
    </source>
</reference>
<dbReference type="EMBL" id="FZNM01000032">
    <property type="protein sequence ID" value="SNR75351.1"/>
    <property type="molecule type" value="Genomic_DNA"/>
</dbReference>
<evidence type="ECO:0000313" key="6">
    <source>
        <dbReference type="Proteomes" id="UP000292859"/>
    </source>
</evidence>
<keyword evidence="6" id="KW-1185">Reference proteome</keyword>
<protein>
    <submittedName>
        <fullName evidence="3">Plasmid stabilization system protein ParE</fullName>
    </submittedName>
    <submittedName>
        <fullName evidence="4">Type II toxin-antitoxin system RelE/ParE family toxin</fullName>
    </submittedName>
</protein>
<dbReference type="OrthoDB" id="595470at2"/>
<dbReference type="PANTHER" id="PTHR33755">
    <property type="entry name" value="TOXIN PARE1-RELATED"/>
    <property type="match status" value="1"/>
</dbReference>
<evidence type="ECO:0000256" key="2">
    <source>
        <dbReference type="ARBA" id="ARBA00022649"/>
    </source>
</evidence>
<dbReference type="EMBL" id="SIRL01000028">
    <property type="protein sequence ID" value="TBN45231.1"/>
    <property type="molecule type" value="Genomic_DNA"/>
</dbReference>
<dbReference type="Proteomes" id="UP000292859">
    <property type="component" value="Unassembled WGS sequence"/>
</dbReference>
<sequence>MKLIISPRAARRLREIQGHIALDASLHVALRVILRIRQSVEMLADFPEIGARWQDGSTRALVVSGLPYRVHYRISGDAVEILTIAHTSQRPPTFG</sequence>
<dbReference type="InterPro" id="IPR035093">
    <property type="entry name" value="RelE/ParE_toxin_dom_sf"/>
</dbReference>
<dbReference type="Proteomes" id="UP000198409">
    <property type="component" value="Unassembled WGS sequence"/>
</dbReference>
<evidence type="ECO:0000256" key="1">
    <source>
        <dbReference type="ARBA" id="ARBA00006226"/>
    </source>
</evidence>
<gene>
    <name evidence="4" type="ORF">EYF88_17345</name>
    <name evidence="3" type="ORF">SAMN06265378_1326</name>
</gene>
<dbReference type="Pfam" id="PF05016">
    <property type="entry name" value="ParE_toxin"/>
    <property type="match status" value="1"/>
</dbReference>
<dbReference type="Gene3D" id="3.30.2310.20">
    <property type="entry name" value="RelE-like"/>
    <property type="match status" value="1"/>
</dbReference>
<evidence type="ECO:0000313" key="4">
    <source>
        <dbReference type="EMBL" id="TBN45231.1"/>
    </source>
</evidence>
<dbReference type="AlphaFoldDB" id="A0A238YX71"/>
<dbReference type="PANTHER" id="PTHR33755:SF6">
    <property type="entry name" value="PLASMID STABILIZATION SYSTEM PROTEIN"/>
    <property type="match status" value="1"/>
</dbReference>
<organism evidence="3 5">
    <name type="scientific">Paracoccus sediminis</name>
    <dbReference type="NCBI Taxonomy" id="1214787"/>
    <lineage>
        <taxon>Bacteria</taxon>
        <taxon>Pseudomonadati</taxon>
        <taxon>Pseudomonadota</taxon>
        <taxon>Alphaproteobacteria</taxon>
        <taxon>Rhodobacterales</taxon>
        <taxon>Paracoccaceae</taxon>
        <taxon>Paracoccus</taxon>
    </lineage>
</organism>
<keyword evidence="2" id="KW-1277">Toxin-antitoxin system</keyword>
<comment type="similarity">
    <text evidence="1">Belongs to the RelE toxin family.</text>
</comment>
<dbReference type="RefSeq" id="WP_089389463.1">
    <property type="nucleotide sequence ID" value="NZ_FZNM01000032.1"/>
</dbReference>
<accession>A0A238YX71</accession>
<evidence type="ECO:0000313" key="5">
    <source>
        <dbReference type="Proteomes" id="UP000198409"/>
    </source>
</evidence>
<proteinExistence type="inferred from homology"/>
<evidence type="ECO:0000313" key="3">
    <source>
        <dbReference type="EMBL" id="SNR75351.1"/>
    </source>
</evidence>
<name>A0A238YX71_9RHOB</name>
<reference evidence="4 6" key="3">
    <citation type="submission" date="2019-02" db="EMBL/GenBank/DDBJ databases">
        <authorList>
            <person name="Zhang G."/>
        </authorList>
    </citation>
    <scope>NUCLEOTIDE SEQUENCE [LARGE SCALE GENOMIC DNA]</scope>
    <source>
        <strain evidence="4 6">CMB17</strain>
    </source>
</reference>